<dbReference type="GO" id="GO:0046872">
    <property type="term" value="F:metal ion binding"/>
    <property type="evidence" value="ECO:0007669"/>
    <property type="project" value="UniProtKB-KW"/>
</dbReference>
<dbReference type="GO" id="GO:0008758">
    <property type="term" value="F:UDP-2,3-diacylglucosamine hydrolase activity"/>
    <property type="evidence" value="ECO:0007669"/>
    <property type="project" value="TreeGrafter"/>
</dbReference>
<dbReference type="CDD" id="cd07385">
    <property type="entry name" value="MPP_YkuE_C"/>
    <property type="match status" value="1"/>
</dbReference>
<evidence type="ECO:0000313" key="5">
    <source>
        <dbReference type="Proteomes" id="UP000280099"/>
    </source>
</evidence>
<sequence>MMIYLFTIFIPVCFVLSFYVSQVLKTLQASKIWYYLFWLVAIIIPLNLILQWTFRAQSIWNSVQLYSVSALIIWLLTLITITLVLFLEDIQRICARLFRKKPDPNTKTSLPSRRKFISWMALGLAMVPFASMIYAITKGRYNYKVWKYTLYYDDLPEAFEGYTLTQISDIHCGSFDNREKIQYGIDLINQQESDVILFTGDLVNNIATEVLPWKDIFSQLKAKDGVFSTLGNHDYGDYSNWANTQEKTQNFETLKRLQKEMGWDLLLNEHRYLEKDGQRIALVGVENWGYGRYSKHGDLEKALEGVDDKDFKILMSHDPTHWEYVILPQNKNIHLTLSGHTHGMQLGIEIEGFIKWSPARWQYKYWAGMYEEQGKRLNVNRGFGYLAFPGRLGVWPEITVIELRKTPTA</sequence>
<keyword evidence="2" id="KW-0378">Hydrolase</keyword>
<dbReference type="GO" id="GO:0016020">
    <property type="term" value="C:membrane"/>
    <property type="evidence" value="ECO:0007669"/>
    <property type="project" value="GOC"/>
</dbReference>
<proteinExistence type="predicted"/>
<evidence type="ECO:0000313" key="4">
    <source>
        <dbReference type="EMBL" id="RKR76777.1"/>
    </source>
</evidence>
<dbReference type="PANTHER" id="PTHR31302:SF31">
    <property type="entry name" value="PHOSPHODIESTERASE YAEI"/>
    <property type="match status" value="1"/>
</dbReference>
<keyword evidence="5" id="KW-1185">Reference proteome</keyword>
<keyword evidence="1" id="KW-0479">Metal-binding</keyword>
<name>A0A420XHE8_9PAST</name>
<dbReference type="SUPFAM" id="SSF56300">
    <property type="entry name" value="Metallo-dependent phosphatases"/>
    <property type="match status" value="1"/>
</dbReference>
<feature type="domain" description="Calcineurin-like phosphoesterase" evidence="3">
    <location>
        <begin position="163"/>
        <end position="343"/>
    </location>
</feature>
<dbReference type="Pfam" id="PF00149">
    <property type="entry name" value="Metallophos"/>
    <property type="match status" value="1"/>
</dbReference>
<evidence type="ECO:0000256" key="2">
    <source>
        <dbReference type="ARBA" id="ARBA00022801"/>
    </source>
</evidence>
<evidence type="ECO:0000256" key="1">
    <source>
        <dbReference type="ARBA" id="ARBA00022723"/>
    </source>
</evidence>
<comment type="caution">
    <text evidence="4">The sequence shown here is derived from an EMBL/GenBank/DDBJ whole genome shotgun (WGS) entry which is preliminary data.</text>
</comment>
<dbReference type="AlphaFoldDB" id="A0A420XHE8"/>
<dbReference type="InterPro" id="IPR029052">
    <property type="entry name" value="Metallo-depent_PP-like"/>
</dbReference>
<dbReference type="InterPro" id="IPR004843">
    <property type="entry name" value="Calcineurin-like_PHP"/>
</dbReference>
<dbReference type="GO" id="GO:0009245">
    <property type="term" value="P:lipid A biosynthetic process"/>
    <property type="evidence" value="ECO:0007669"/>
    <property type="project" value="TreeGrafter"/>
</dbReference>
<dbReference type="Gene3D" id="3.60.21.10">
    <property type="match status" value="1"/>
</dbReference>
<dbReference type="Proteomes" id="UP000280099">
    <property type="component" value="Unassembled WGS sequence"/>
</dbReference>
<organism evidence="4 5">
    <name type="scientific">Otariodibacter oris</name>
    <dbReference type="NCBI Taxonomy" id="1032623"/>
    <lineage>
        <taxon>Bacteria</taxon>
        <taxon>Pseudomonadati</taxon>
        <taxon>Pseudomonadota</taxon>
        <taxon>Gammaproteobacteria</taxon>
        <taxon>Pasteurellales</taxon>
        <taxon>Pasteurellaceae</taxon>
        <taxon>Otariodibacter</taxon>
    </lineage>
</organism>
<gene>
    <name evidence="4" type="ORF">DES31_0084</name>
</gene>
<reference evidence="4 5" key="1">
    <citation type="submission" date="2018-10" db="EMBL/GenBank/DDBJ databases">
        <title>Genomic Encyclopedia of Type Strains, Phase IV (KMG-IV): sequencing the most valuable type-strain genomes for metagenomic binning, comparative biology and taxonomic classification.</title>
        <authorList>
            <person name="Goeker M."/>
        </authorList>
    </citation>
    <scope>NUCLEOTIDE SEQUENCE [LARGE SCALE GENOMIC DNA]</scope>
    <source>
        <strain evidence="4 5">DSM 23800</strain>
    </source>
</reference>
<dbReference type="EMBL" id="RBJC01000004">
    <property type="protein sequence ID" value="RKR76777.1"/>
    <property type="molecule type" value="Genomic_DNA"/>
</dbReference>
<accession>A0A420XHE8</accession>
<dbReference type="PANTHER" id="PTHR31302">
    <property type="entry name" value="TRANSMEMBRANE PROTEIN WITH METALLOPHOSPHOESTERASE DOMAIN-RELATED"/>
    <property type="match status" value="1"/>
</dbReference>
<dbReference type="RefSeq" id="WP_211327971.1">
    <property type="nucleotide sequence ID" value="NZ_CP016604.1"/>
</dbReference>
<evidence type="ECO:0000259" key="3">
    <source>
        <dbReference type="Pfam" id="PF00149"/>
    </source>
</evidence>
<dbReference type="InterPro" id="IPR051158">
    <property type="entry name" value="Metallophosphoesterase_sf"/>
</dbReference>
<protein>
    <recommendedName>
        <fullName evidence="3">Calcineurin-like phosphoesterase domain-containing protein</fullName>
    </recommendedName>
</protein>